<dbReference type="EMBL" id="QSIF01000007">
    <property type="protein sequence ID" value="RHC74863.1"/>
    <property type="molecule type" value="Genomic_DNA"/>
</dbReference>
<sequence>MSAIYYIGHYDLKDEPRSVSPAAVTMMDYVSEVIQREGFQCNILSCASDVASHIEKKVVLNDGRKVVFKPCFGKVAKTNFPKWLHYAYKRKKSLFQFLDDHINDGDTVILYHSLVYIDAIKNLFPGKKSFDYSSM</sequence>
<evidence type="ECO:0000313" key="10">
    <source>
        <dbReference type="Proteomes" id="UP000487221"/>
    </source>
</evidence>
<evidence type="ECO:0000313" key="9">
    <source>
        <dbReference type="Proteomes" id="UP000442334"/>
    </source>
</evidence>
<dbReference type="Proteomes" id="UP000442334">
    <property type="component" value="Unassembled WGS sequence"/>
</dbReference>
<evidence type="ECO:0000313" key="3">
    <source>
        <dbReference type="EMBL" id="KAB4188002.1"/>
    </source>
</evidence>
<evidence type="ECO:0000313" key="6">
    <source>
        <dbReference type="Proteomes" id="UP000095788"/>
    </source>
</evidence>
<dbReference type="EMBL" id="WCUA01000020">
    <property type="protein sequence ID" value="KAB4183330.1"/>
    <property type="molecule type" value="Genomic_DNA"/>
</dbReference>
<evidence type="ECO:0000313" key="4">
    <source>
        <dbReference type="EMBL" id="RGZ50949.1"/>
    </source>
</evidence>
<dbReference type="EMBL" id="WCTY01000002">
    <property type="protein sequence ID" value="KAB4188002.1"/>
    <property type="molecule type" value="Genomic_DNA"/>
</dbReference>
<gene>
    <name evidence="5" type="ORF">DW831_06835</name>
    <name evidence="4" type="ORF">DW988_03850</name>
    <name evidence="1" type="ORF">ERS852554_00843</name>
    <name evidence="2" type="ORF">GAQ34_16195</name>
    <name evidence="3" type="ORF">GAQ44_01680</name>
</gene>
<reference evidence="7 8" key="2">
    <citation type="submission" date="2018-08" db="EMBL/GenBank/DDBJ databases">
        <title>A genome reference for cultivated species of the human gut microbiota.</title>
        <authorList>
            <person name="Zou Y."/>
            <person name="Xue W."/>
            <person name="Luo G."/>
        </authorList>
    </citation>
    <scope>NUCLEOTIDE SEQUENCE [LARGE SCALE GENOMIC DNA]</scope>
    <source>
        <strain evidence="5 8">AM34-25</strain>
        <strain evidence="4 7">AM50-4</strain>
    </source>
</reference>
<dbReference type="RefSeq" id="WP_057281252.1">
    <property type="nucleotide sequence ID" value="NZ_CP072220.1"/>
</dbReference>
<dbReference type="EMBL" id="QSEE01000002">
    <property type="protein sequence ID" value="RGZ50949.1"/>
    <property type="molecule type" value="Genomic_DNA"/>
</dbReference>
<name>A0A174NGV0_BACUN</name>
<dbReference type="Proteomes" id="UP000284514">
    <property type="component" value="Unassembled WGS sequence"/>
</dbReference>
<evidence type="ECO:0000313" key="2">
    <source>
        <dbReference type="EMBL" id="KAB4183330.1"/>
    </source>
</evidence>
<dbReference type="Proteomes" id="UP000487221">
    <property type="component" value="Unassembled WGS sequence"/>
</dbReference>
<dbReference type="Proteomes" id="UP000095788">
    <property type="component" value="Unassembled WGS sequence"/>
</dbReference>
<evidence type="ECO:0000313" key="1">
    <source>
        <dbReference type="EMBL" id="CUP46886.1"/>
    </source>
</evidence>
<dbReference type="EMBL" id="CZBF01000001">
    <property type="protein sequence ID" value="CUP46886.1"/>
    <property type="molecule type" value="Genomic_DNA"/>
</dbReference>
<organism evidence="1 6">
    <name type="scientific">Bacteroides uniformis</name>
    <dbReference type="NCBI Taxonomy" id="820"/>
    <lineage>
        <taxon>Bacteria</taxon>
        <taxon>Pseudomonadati</taxon>
        <taxon>Bacteroidota</taxon>
        <taxon>Bacteroidia</taxon>
        <taxon>Bacteroidales</taxon>
        <taxon>Bacteroidaceae</taxon>
        <taxon>Bacteroides</taxon>
    </lineage>
</organism>
<evidence type="ECO:0000313" key="7">
    <source>
        <dbReference type="Proteomes" id="UP000283684"/>
    </source>
</evidence>
<reference evidence="9 10" key="3">
    <citation type="journal article" date="2019" name="Nat. Med.">
        <title>A library of human gut bacterial isolates paired with longitudinal multiomics data enables mechanistic microbiome research.</title>
        <authorList>
            <person name="Poyet M."/>
            <person name="Groussin M."/>
            <person name="Gibbons S.M."/>
            <person name="Avila-Pacheco J."/>
            <person name="Jiang X."/>
            <person name="Kearney S.M."/>
            <person name="Perrotta A.R."/>
            <person name="Berdy B."/>
            <person name="Zhao S."/>
            <person name="Lieberman T.D."/>
            <person name="Swanson P.K."/>
            <person name="Smith M."/>
            <person name="Roesemann S."/>
            <person name="Alexander J.E."/>
            <person name="Rich S.A."/>
            <person name="Livny J."/>
            <person name="Vlamakis H."/>
            <person name="Clish C."/>
            <person name="Bullock K."/>
            <person name="Deik A."/>
            <person name="Scott J."/>
            <person name="Pierce K.A."/>
            <person name="Xavier R.J."/>
            <person name="Alm E.J."/>
        </authorList>
    </citation>
    <scope>NUCLEOTIDE SEQUENCE [LARGE SCALE GENOMIC DNA]</scope>
    <source>
        <strain evidence="3 10">BIOML-A19</strain>
        <strain evidence="2 9">BIOML-A21</strain>
    </source>
</reference>
<evidence type="ECO:0000313" key="5">
    <source>
        <dbReference type="EMBL" id="RHC74863.1"/>
    </source>
</evidence>
<evidence type="ECO:0000313" key="8">
    <source>
        <dbReference type="Proteomes" id="UP000284514"/>
    </source>
</evidence>
<proteinExistence type="predicted"/>
<accession>A0A174NGV0</accession>
<dbReference type="AlphaFoldDB" id="A0A174NGV0"/>
<dbReference type="Proteomes" id="UP000283684">
    <property type="component" value="Unassembled WGS sequence"/>
</dbReference>
<reference evidence="1 6" key="1">
    <citation type="submission" date="2015-09" db="EMBL/GenBank/DDBJ databases">
        <authorList>
            <consortium name="Pathogen Informatics"/>
        </authorList>
    </citation>
    <scope>NUCLEOTIDE SEQUENCE [LARGE SCALE GENOMIC DNA]</scope>
    <source>
        <strain evidence="1 6">2789STDY5834942</strain>
    </source>
</reference>
<protein>
    <recommendedName>
        <fullName evidence="11">Glycosyltransferase family 1 protein</fullName>
    </recommendedName>
</protein>
<evidence type="ECO:0008006" key="11">
    <source>
        <dbReference type="Google" id="ProtNLM"/>
    </source>
</evidence>